<evidence type="ECO:0008006" key="7">
    <source>
        <dbReference type="Google" id="ProtNLM"/>
    </source>
</evidence>
<sequence>MQGFLLAKPMPKEQALSFLSDYRSTINENLNQQEHQVVLIVDDEENVLKSLKRLLRRDGYHIFTATNADEAFNVLAHQPVDVVISDQRMRNMQGLEFLSNVRSMYPDAARIVLTAYRNEENLTQAINESEVYRFLDKPWDDEVLRQTVRNSLRPRQESNLRPFT</sequence>
<dbReference type="PROSITE" id="PS50883">
    <property type="entry name" value="EAL"/>
    <property type="match status" value="1"/>
</dbReference>
<feature type="modified residue" description="4-aspartylphosphate" evidence="2">
    <location>
        <position position="86"/>
    </location>
</feature>
<dbReference type="EMBL" id="PIQC01000007">
    <property type="protein sequence ID" value="RUO67285.1"/>
    <property type="molecule type" value="Genomic_DNA"/>
</dbReference>
<feature type="domain" description="Response regulatory" evidence="3">
    <location>
        <begin position="37"/>
        <end position="152"/>
    </location>
</feature>
<dbReference type="Pfam" id="PF00072">
    <property type="entry name" value="Response_reg"/>
    <property type="match status" value="1"/>
</dbReference>
<dbReference type="GO" id="GO:0000160">
    <property type="term" value="P:phosphorelay signal transduction system"/>
    <property type="evidence" value="ECO:0007669"/>
    <property type="project" value="InterPro"/>
</dbReference>
<evidence type="ECO:0000259" key="4">
    <source>
        <dbReference type="PROSITE" id="PS50883"/>
    </source>
</evidence>
<dbReference type="SMART" id="SM00448">
    <property type="entry name" value="REC"/>
    <property type="match status" value="1"/>
</dbReference>
<name>A0A432YVD6_9GAMM</name>
<dbReference type="InterPro" id="IPR001633">
    <property type="entry name" value="EAL_dom"/>
</dbReference>
<protein>
    <recommendedName>
        <fullName evidence="7">Response regulator</fullName>
    </recommendedName>
</protein>
<accession>A0A432YVD6</accession>
<dbReference type="InterPro" id="IPR050595">
    <property type="entry name" value="Bact_response_regulator"/>
</dbReference>
<reference evidence="6" key="1">
    <citation type="journal article" date="2018" name="Front. Microbiol.">
        <title>Genome-Based Analysis Reveals the Taxonomy and Diversity of the Family Idiomarinaceae.</title>
        <authorList>
            <person name="Liu Y."/>
            <person name="Lai Q."/>
            <person name="Shao Z."/>
        </authorList>
    </citation>
    <scope>NUCLEOTIDE SEQUENCE [LARGE SCALE GENOMIC DNA]</scope>
    <source>
        <strain evidence="6">R22</strain>
    </source>
</reference>
<dbReference type="PANTHER" id="PTHR44591:SF19">
    <property type="entry name" value="TWO-COMPONENT RESPONSE REGULATOR-RELATED"/>
    <property type="match status" value="1"/>
</dbReference>
<evidence type="ECO:0000256" key="2">
    <source>
        <dbReference type="PROSITE-ProRule" id="PRU00169"/>
    </source>
</evidence>
<evidence type="ECO:0000313" key="6">
    <source>
        <dbReference type="Proteomes" id="UP000288058"/>
    </source>
</evidence>
<organism evidence="5 6">
    <name type="scientific">Idiomarina ramblicola</name>
    <dbReference type="NCBI Taxonomy" id="263724"/>
    <lineage>
        <taxon>Bacteria</taxon>
        <taxon>Pseudomonadati</taxon>
        <taxon>Pseudomonadota</taxon>
        <taxon>Gammaproteobacteria</taxon>
        <taxon>Alteromonadales</taxon>
        <taxon>Idiomarinaceae</taxon>
        <taxon>Idiomarina</taxon>
    </lineage>
</organism>
<keyword evidence="6" id="KW-1185">Reference proteome</keyword>
<evidence type="ECO:0000256" key="1">
    <source>
        <dbReference type="ARBA" id="ARBA00022553"/>
    </source>
</evidence>
<dbReference type="Proteomes" id="UP000288058">
    <property type="component" value="Unassembled WGS sequence"/>
</dbReference>
<comment type="caution">
    <text evidence="5">The sequence shown here is derived from an EMBL/GenBank/DDBJ whole genome shotgun (WGS) entry which is preliminary data.</text>
</comment>
<proteinExistence type="predicted"/>
<gene>
    <name evidence="5" type="ORF">CWI78_09820</name>
</gene>
<dbReference type="PANTHER" id="PTHR44591">
    <property type="entry name" value="STRESS RESPONSE REGULATOR PROTEIN 1"/>
    <property type="match status" value="1"/>
</dbReference>
<dbReference type="PROSITE" id="PS50110">
    <property type="entry name" value="RESPONSE_REGULATORY"/>
    <property type="match status" value="1"/>
</dbReference>
<dbReference type="InterPro" id="IPR001789">
    <property type="entry name" value="Sig_transdc_resp-reg_receiver"/>
</dbReference>
<dbReference type="SUPFAM" id="SSF52172">
    <property type="entry name" value="CheY-like"/>
    <property type="match status" value="1"/>
</dbReference>
<feature type="domain" description="EAL" evidence="4">
    <location>
        <begin position="1"/>
        <end position="23"/>
    </location>
</feature>
<evidence type="ECO:0000313" key="5">
    <source>
        <dbReference type="EMBL" id="RUO67285.1"/>
    </source>
</evidence>
<dbReference type="AlphaFoldDB" id="A0A432YVD6"/>
<evidence type="ECO:0000259" key="3">
    <source>
        <dbReference type="PROSITE" id="PS50110"/>
    </source>
</evidence>
<dbReference type="Gene3D" id="3.40.50.2300">
    <property type="match status" value="1"/>
</dbReference>
<dbReference type="InterPro" id="IPR011006">
    <property type="entry name" value="CheY-like_superfamily"/>
</dbReference>
<dbReference type="CDD" id="cd17569">
    <property type="entry name" value="REC_HupR-like"/>
    <property type="match status" value="1"/>
</dbReference>
<keyword evidence="1 2" id="KW-0597">Phosphoprotein</keyword>